<evidence type="ECO:0000313" key="2">
    <source>
        <dbReference type="Proteomes" id="UP000645612"/>
    </source>
</evidence>
<dbReference type="AlphaFoldDB" id="A0A8I1AWU6"/>
<reference evidence="1" key="1">
    <citation type="submission" date="2020-12" db="EMBL/GenBank/DDBJ databases">
        <title>Burkholderia cepacia complex in Mexico.</title>
        <authorList>
            <person name="Estrada P."/>
        </authorList>
    </citation>
    <scope>NUCLEOTIDE SEQUENCE</scope>
    <source>
        <strain evidence="1">871</strain>
    </source>
</reference>
<gene>
    <name evidence="1" type="ORF">JAO13_20750</name>
</gene>
<dbReference type="EMBL" id="JAEDXG010000019">
    <property type="protein sequence ID" value="MBH9698872.1"/>
    <property type="molecule type" value="Genomic_DNA"/>
</dbReference>
<dbReference type="Proteomes" id="UP000645612">
    <property type="component" value="Unassembled WGS sequence"/>
</dbReference>
<proteinExistence type="predicted"/>
<protein>
    <submittedName>
        <fullName evidence="1">Uncharacterized protein</fullName>
    </submittedName>
</protein>
<sequence>MLTVSGARSIARLAIIYLHQKMETPRKGAPLILNIEMNITETGINPKTADELHR</sequence>
<name>A0A8I1AWU6_BURCE</name>
<organism evidence="1 2">
    <name type="scientific">Burkholderia cepacia</name>
    <name type="common">Pseudomonas cepacia</name>
    <dbReference type="NCBI Taxonomy" id="292"/>
    <lineage>
        <taxon>Bacteria</taxon>
        <taxon>Pseudomonadati</taxon>
        <taxon>Pseudomonadota</taxon>
        <taxon>Betaproteobacteria</taxon>
        <taxon>Burkholderiales</taxon>
        <taxon>Burkholderiaceae</taxon>
        <taxon>Burkholderia</taxon>
        <taxon>Burkholderia cepacia complex</taxon>
    </lineage>
</organism>
<dbReference type="RefSeq" id="WP_176131013.1">
    <property type="nucleotide sequence ID" value="NZ_CADDZZ010000015.1"/>
</dbReference>
<accession>A0A8I1AWU6</accession>
<evidence type="ECO:0000313" key="1">
    <source>
        <dbReference type="EMBL" id="MBH9698872.1"/>
    </source>
</evidence>
<comment type="caution">
    <text evidence="1">The sequence shown here is derived from an EMBL/GenBank/DDBJ whole genome shotgun (WGS) entry which is preliminary data.</text>
</comment>